<gene>
    <name evidence="2" type="ORF">CWE10_08310</name>
</gene>
<evidence type="ECO:0000259" key="1">
    <source>
        <dbReference type="Pfam" id="PF01869"/>
    </source>
</evidence>
<dbReference type="EMBL" id="PIUK01000065">
    <property type="protein sequence ID" value="MBY6276210.1"/>
    <property type="molecule type" value="Genomic_DNA"/>
</dbReference>
<dbReference type="RefSeq" id="WP_273379210.1">
    <property type="nucleotide sequence ID" value="NZ_PIUK01000065.1"/>
</dbReference>
<keyword evidence="2" id="KW-0418">Kinase</keyword>
<dbReference type="Gene3D" id="3.30.420.40">
    <property type="match status" value="2"/>
</dbReference>
<dbReference type="PANTHER" id="PTHR43190">
    <property type="entry name" value="N-ACETYL-D-GLUCOSAMINE KINASE"/>
    <property type="match status" value="1"/>
</dbReference>
<dbReference type="InterPro" id="IPR002731">
    <property type="entry name" value="ATPase_BadF"/>
</dbReference>
<dbReference type="AlphaFoldDB" id="A0A953I282"/>
<dbReference type="InterPro" id="IPR043129">
    <property type="entry name" value="ATPase_NBD"/>
</dbReference>
<dbReference type="SUPFAM" id="SSF53067">
    <property type="entry name" value="Actin-like ATPase domain"/>
    <property type="match status" value="2"/>
</dbReference>
<dbReference type="CDD" id="cd24007">
    <property type="entry name" value="ASKHA_NBD_eukNAGK-like"/>
    <property type="match status" value="1"/>
</dbReference>
<name>A0A953I282_SYMTR</name>
<comment type="caution">
    <text evidence="2">The sequence shown here is derived from an EMBL/GenBank/DDBJ whole genome shotgun (WGS) entry which is preliminary data.</text>
</comment>
<protein>
    <submittedName>
        <fullName evidence="2">N-acetylglucosamine kinase</fullName>
    </submittedName>
</protein>
<sequence length="328" mass="32967">MTYYLAVDGGGTKCLAVLVHPDQGIVGSGRSGGSNPQSVGREQAVQALTEAVRTACRSLPEGGRIGTAAFGLAGVDTPATEEEARELAQTALAAAGVSAECVLVENDGLIALRGAAEGGRGLLVAAGTGSVVYAGDGRRFVRAGGWGHRVGDVGSAFHIAQLGLAAAFRSLDAGDSDTPLIRHLCAAVGVDDLYALYDWLYLPDTGVDAIAGLARAVDAAAQAGDRAAAEVLARAGSELAEAAALAARRAGLVDGSAFPVFLVGGVLQNSAAVRAALLQRLAGEAPGGVVEVPRFAPIYGAVIRALGGPAAVDQRLRERLLAADVLLA</sequence>
<accession>A0A953I282</accession>
<dbReference type="InterPro" id="IPR052519">
    <property type="entry name" value="Euk-type_GlcNAc_Kinase"/>
</dbReference>
<dbReference type="Proteomes" id="UP000732377">
    <property type="component" value="Unassembled WGS sequence"/>
</dbReference>
<organism evidence="2 3">
    <name type="scientific">Symbiobacterium thermophilum</name>
    <dbReference type="NCBI Taxonomy" id="2734"/>
    <lineage>
        <taxon>Bacteria</taxon>
        <taxon>Bacillati</taxon>
        <taxon>Bacillota</taxon>
        <taxon>Clostridia</taxon>
        <taxon>Eubacteriales</taxon>
        <taxon>Symbiobacteriaceae</taxon>
        <taxon>Symbiobacterium</taxon>
    </lineage>
</organism>
<dbReference type="PANTHER" id="PTHR43190:SF3">
    <property type="entry name" value="N-ACETYL-D-GLUCOSAMINE KINASE"/>
    <property type="match status" value="1"/>
</dbReference>
<evidence type="ECO:0000313" key="2">
    <source>
        <dbReference type="EMBL" id="MBY6276210.1"/>
    </source>
</evidence>
<proteinExistence type="predicted"/>
<dbReference type="GO" id="GO:0016301">
    <property type="term" value="F:kinase activity"/>
    <property type="evidence" value="ECO:0007669"/>
    <property type="project" value="UniProtKB-KW"/>
</dbReference>
<evidence type="ECO:0000313" key="3">
    <source>
        <dbReference type="Proteomes" id="UP000732377"/>
    </source>
</evidence>
<keyword evidence="2" id="KW-0808">Transferase</keyword>
<reference evidence="2" key="1">
    <citation type="submission" date="2017-11" db="EMBL/GenBank/DDBJ databases">
        <title>Three new genomes from thermophilic consortium.</title>
        <authorList>
            <person name="Quaggio R."/>
            <person name="Amgarten D."/>
            <person name="Setubal J.C."/>
        </authorList>
    </citation>
    <scope>NUCLEOTIDE SEQUENCE</scope>
    <source>
        <strain evidence="2">ZCTH01-B2</strain>
    </source>
</reference>
<dbReference type="Pfam" id="PF01869">
    <property type="entry name" value="BcrAD_BadFG"/>
    <property type="match status" value="1"/>
</dbReference>
<feature type="domain" description="ATPase BadF/BadG/BcrA/BcrD type" evidence="1">
    <location>
        <begin position="7"/>
        <end position="303"/>
    </location>
</feature>